<dbReference type="PANTHER" id="PTHR20991">
    <property type="entry name" value="PARATHYROID HORMONE-RESPONSIVE B1 GENE"/>
    <property type="match status" value="1"/>
</dbReference>
<dbReference type="InterPro" id="IPR028074">
    <property type="entry name" value="PHTB1_GAE_dom"/>
</dbReference>
<dbReference type="Pfam" id="PF14727">
    <property type="entry name" value="PHTB1_N"/>
    <property type="match status" value="1"/>
</dbReference>
<evidence type="ECO:0000259" key="2">
    <source>
        <dbReference type="Pfam" id="PF14728"/>
    </source>
</evidence>
<feature type="domain" description="PTHB1 platform" evidence="3">
    <location>
        <begin position="227"/>
        <end position="262"/>
    </location>
</feature>
<feature type="domain" description="PTHB1 N-terminal" evidence="1">
    <location>
        <begin position="1"/>
        <end position="62"/>
    </location>
</feature>
<dbReference type="InterPro" id="IPR028073">
    <property type="entry name" value="PHTB1_N_dom"/>
</dbReference>
<dbReference type="InterPro" id="IPR055362">
    <property type="entry name" value="PTHB1_pf_dom"/>
</dbReference>
<proteinExistence type="predicted"/>
<feature type="domain" description="PTHB1 GAE" evidence="2">
    <location>
        <begin position="138"/>
        <end position="222"/>
    </location>
</feature>
<dbReference type="GO" id="GO:0060271">
    <property type="term" value="P:cilium assembly"/>
    <property type="evidence" value="ECO:0007669"/>
    <property type="project" value="TreeGrafter"/>
</dbReference>
<evidence type="ECO:0000259" key="1">
    <source>
        <dbReference type="Pfam" id="PF14727"/>
    </source>
</evidence>
<protein>
    <submittedName>
        <fullName evidence="4">Uncharacterized protein</fullName>
    </submittedName>
</protein>
<gene>
    <name evidence="4" type="ORF">TMSB3V08_LOCUS12320</name>
</gene>
<sequence>MILVTTDTNTLLVYQQTSLCWSAQLEITPVIISRGQFQNISGVLVMLSETGELQCCYLGTEPSLFVAPPLELNSISYQNTEQELRELNIVIKEHTKANTATLTSTAAERELAVSVSVSSHAELSAQCRANAESEVVGSVPKCRVVVELLPNIPLSNLQVSIIVEPPLAAAKTSCTISSLCEKSQVSTYVYLRDLRCDVATLQVRVVTSHMTSIGGFPRVLQVTAQLPLVLVASVCALVKEAHFKITLNINQPPATLAQLFPGV</sequence>
<evidence type="ECO:0000313" key="4">
    <source>
        <dbReference type="EMBL" id="CAD7435674.1"/>
    </source>
</evidence>
<name>A0A7R9EKX1_9NEOP</name>
<dbReference type="Pfam" id="PF23337">
    <property type="entry name" value="PTHB1_pf"/>
    <property type="match status" value="1"/>
</dbReference>
<accession>A0A7R9EKX1</accession>
<dbReference type="Pfam" id="PF14728">
    <property type="entry name" value="PTHB1_GAE"/>
    <property type="match status" value="1"/>
</dbReference>
<reference evidence="4" key="1">
    <citation type="submission" date="2020-11" db="EMBL/GenBank/DDBJ databases">
        <authorList>
            <person name="Tran Van P."/>
        </authorList>
    </citation>
    <scope>NUCLEOTIDE SEQUENCE</scope>
</reference>
<dbReference type="PANTHER" id="PTHR20991:SF0">
    <property type="entry name" value="PROTEIN PTHB1"/>
    <property type="match status" value="1"/>
</dbReference>
<dbReference type="GO" id="GO:0034464">
    <property type="term" value="C:BBSome"/>
    <property type="evidence" value="ECO:0007669"/>
    <property type="project" value="InterPro"/>
</dbReference>
<dbReference type="InterPro" id="IPR026511">
    <property type="entry name" value="PTHB1"/>
</dbReference>
<organism evidence="4">
    <name type="scientific">Timema monikensis</name>
    <dbReference type="NCBI Taxonomy" id="170555"/>
    <lineage>
        <taxon>Eukaryota</taxon>
        <taxon>Metazoa</taxon>
        <taxon>Ecdysozoa</taxon>
        <taxon>Arthropoda</taxon>
        <taxon>Hexapoda</taxon>
        <taxon>Insecta</taxon>
        <taxon>Pterygota</taxon>
        <taxon>Neoptera</taxon>
        <taxon>Polyneoptera</taxon>
        <taxon>Phasmatodea</taxon>
        <taxon>Timematodea</taxon>
        <taxon>Timematoidea</taxon>
        <taxon>Timematidae</taxon>
        <taxon>Timema</taxon>
    </lineage>
</organism>
<dbReference type="GO" id="GO:0016020">
    <property type="term" value="C:membrane"/>
    <property type="evidence" value="ECO:0007669"/>
    <property type="project" value="TreeGrafter"/>
</dbReference>
<dbReference type="AlphaFoldDB" id="A0A7R9EKX1"/>
<evidence type="ECO:0000259" key="3">
    <source>
        <dbReference type="Pfam" id="PF23337"/>
    </source>
</evidence>
<dbReference type="EMBL" id="OB801738">
    <property type="protein sequence ID" value="CAD7435674.1"/>
    <property type="molecule type" value="Genomic_DNA"/>
</dbReference>